<evidence type="ECO:0000256" key="3">
    <source>
        <dbReference type="SAM" id="MobiDB-lite"/>
    </source>
</evidence>
<keyword evidence="1" id="KW-0732">Signal</keyword>
<comment type="caution">
    <text evidence="5">The sequence shown here is derived from an EMBL/GenBank/DDBJ whole genome shotgun (WGS) entry which is preliminary data.</text>
</comment>
<evidence type="ECO:0000313" key="5">
    <source>
        <dbReference type="EMBL" id="CAD6232406.1"/>
    </source>
</evidence>
<evidence type="ECO:0000256" key="1">
    <source>
        <dbReference type="ARBA" id="ARBA00022729"/>
    </source>
</evidence>
<sequence length="107" mass="10707">MPDLPEALKISSHGGAATSRARSAPASRPTSSASETALATSATVDAENTVYGLVACLADAETSECAACLGVASVKLPGTRCASRRDVVLRARALPGALRTTTPPPSA</sequence>
<feature type="compositionally biased region" description="Low complexity" evidence="3">
    <location>
        <begin position="16"/>
        <end position="35"/>
    </location>
</feature>
<feature type="region of interest" description="Disordered" evidence="3">
    <location>
        <begin position="1"/>
        <end position="35"/>
    </location>
</feature>
<organism evidence="5 6">
    <name type="scientific">Miscanthus lutarioriparius</name>
    <dbReference type="NCBI Taxonomy" id="422564"/>
    <lineage>
        <taxon>Eukaryota</taxon>
        <taxon>Viridiplantae</taxon>
        <taxon>Streptophyta</taxon>
        <taxon>Embryophyta</taxon>
        <taxon>Tracheophyta</taxon>
        <taxon>Spermatophyta</taxon>
        <taxon>Magnoliopsida</taxon>
        <taxon>Liliopsida</taxon>
        <taxon>Poales</taxon>
        <taxon>Poaceae</taxon>
        <taxon>PACMAD clade</taxon>
        <taxon>Panicoideae</taxon>
        <taxon>Andropogonodae</taxon>
        <taxon>Andropogoneae</taxon>
        <taxon>Saccharinae</taxon>
        <taxon>Miscanthus</taxon>
    </lineage>
</organism>
<protein>
    <recommendedName>
        <fullName evidence="4">Gnk2-homologous domain-containing protein</fullName>
    </recommendedName>
</protein>
<evidence type="ECO:0000256" key="2">
    <source>
        <dbReference type="ARBA" id="ARBA00022737"/>
    </source>
</evidence>
<dbReference type="PROSITE" id="PS51473">
    <property type="entry name" value="GNK2"/>
    <property type="match status" value="1"/>
</dbReference>
<feature type="domain" description="Gnk2-homologous" evidence="4">
    <location>
        <begin position="1"/>
        <end position="105"/>
    </location>
</feature>
<dbReference type="Gene3D" id="3.30.430.20">
    <property type="entry name" value="Gnk2 domain, C-X8-C-X2-C motif"/>
    <property type="match status" value="1"/>
</dbReference>
<dbReference type="EMBL" id="CAJGYO010000005">
    <property type="protein sequence ID" value="CAD6232406.1"/>
    <property type="molecule type" value="Genomic_DNA"/>
</dbReference>
<dbReference type="InterPro" id="IPR038408">
    <property type="entry name" value="GNK2_sf"/>
</dbReference>
<dbReference type="InterPro" id="IPR002902">
    <property type="entry name" value="GNK2"/>
</dbReference>
<keyword evidence="2" id="KW-0677">Repeat</keyword>
<reference evidence="5" key="1">
    <citation type="submission" date="2020-10" db="EMBL/GenBank/DDBJ databases">
        <authorList>
            <person name="Han B."/>
            <person name="Lu T."/>
            <person name="Zhao Q."/>
            <person name="Huang X."/>
            <person name="Zhao Y."/>
        </authorList>
    </citation>
    <scope>NUCLEOTIDE SEQUENCE</scope>
</reference>
<dbReference type="AlphaFoldDB" id="A0A811P1I3"/>
<accession>A0A811P1I3</accession>
<proteinExistence type="predicted"/>
<evidence type="ECO:0000313" key="6">
    <source>
        <dbReference type="Proteomes" id="UP000604825"/>
    </source>
</evidence>
<name>A0A811P1I3_9POAL</name>
<evidence type="ECO:0000259" key="4">
    <source>
        <dbReference type="PROSITE" id="PS51473"/>
    </source>
</evidence>
<gene>
    <name evidence="5" type="ORF">NCGR_LOCUS22091</name>
</gene>
<dbReference type="Proteomes" id="UP000604825">
    <property type="component" value="Unassembled WGS sequence"/>
</dbReference>
<keyword evidence="6" id="KW-1185">Reference proteome</keyword>
<dbReference type="Pfam" id="PF01657">
    <property type="entry name" value="Stress-antifung"/>
    <property type="match status" value="1"/>
</dbReference>